<accession>A0AAD9JJM1</accession>
<name>A0AAD9JJM1_9ANNE</name>
<sequence>MLDEAKWVNIGKTYRNTESAKVFTQAIAHVARAEVAAEVEAAKFVSILSDGSTDSAIKEQEMFYIRTALSLGVKNLLKPCKVATTRSVGHIHRAINTLLTS</sequence>
<organism evidence="1 2">
    <name type="scientific">Paralvinella palmiformis</name>
    <dbReference type="NCBI Taxonomy" id="53620"/>
    <lineage>
        <taxon>Eukaryota</taxon>
        <taxon>Metazoa</taxon>
        <taxon>Spiralia</taxon>
        <taxon>Lophotrochozoa</taxon>
        <taxon>Annelida</taxon>
        <taxon>Polychaeta</taxon>
        <taxon>Sedentaria</taxon>
        <taxon>Canalipalpata</taxon>
        <taxon>Terebellida</taxon>
        <taxon>Terebelliformia</taxon>
        <taxon>Alvinellidae</taxon>
        <taxon>Paralvinella</taxon>
    </lineage>
</organism>
<dbReference type="Proteomes" id="UP001208570">
    <property type="component" value="Unassembled WGS sequence"/>
</dbReference>
<gene>
    <name evidence="1" type="ORF">LSH36_298g02069</name>
</gene>
<evidence type="ECO:0000313" key="2">
    <source>
        <dbReference type="Proteomes" id="UP001208570"/>
    </source>
</evidence>
<keyword evidence="2" id="KW-1185">Reference proteome</keyword>
<dbReference type="AlphaFoldDB" id="A0AAD9JJM1"/>
<protein>
    <recommendedName>
        <fullName evidence="3">DUF4371 domain-containing protein</fullName>
    </recommendedName>
</protein>
<reference evidence="1" key="1">
    <citation type="journal article" date="2023" name="Mol. Biol. Evol.">
        <title>Third-Generation Sequencing Reveals the Adaptive Role of the Epigenome in Three Deep-Sea Polychaetes.</title>
        <authorList>
            <person name="Perez M."/>
            <person name="Aroh O."/>
            <person name="Sun Y."/>
            <person name="Lan Y."/>
            <person name="Juniper S.K."/>
            <person name="Young C.R."/>
            <person name="Angers B."/>
            <person name="Qian P.Y."/>
        </authorList>
    </citation>
    <scope>NUCLEOTIDE SEQUENCE</scope>
    <source>
        <strain evidence="1">P08H-3</strain>
    </source>
</reference>
<evidence type="ECO:0000313" key="1">
    <source>
        <dbReference type="EMBL" id="KAK2153405.1"/>
    </source>
</evidence>
<comment type="caution">
    <text evidence="1">The sequence shown here is derived from an EMBL/GenBank/DDBJ whole genome shotgun (WGS) entry which is preliminary data.</text>
</comment>
<proteinExistence type="predicted"/>
<dbReference type="EMBL" id="JAODUP010000298">
    <property type="protein sequence ID" value="KAK2153405.1"/>
    <property type="molecule type" value="Genomic_DNA"/>
</dbReference>
<evidence type="ECO:0008006" key="3">
    <source>
        <dbReference type="Google" id="ProtNLM"/>
    </source>
</evidence>